<dbReference type="InterPro" id="IPR001896">
    <property type="entry name" value="Plant_vir_prot"/>
</dbReference>
<feature type="transmembrane region" description="Helical" evidence="1">
    <location>
        <begin position="12"/>
        <end position="30"/>
    </location>
</feature>
<dbReference type="Pfam" id="PF01307">
    <property type="entry name" value="Plant_vir_prot"/>
    <property type="match status" value="1"/>
</dbReference>
<sequence>MPLTPPPNPQKTYQIAVLALGLVLLAFVLISDHSPKVGDHLHNLPFGGEYKDGTKTIKYFQRPNQHSLSKTLAKSHNTTIFLIILGLIGTLHGLHYFSNNRRVSSSLPCVLCQNKH</sequence>
<reference evidence="2" key="1">
    <citation type="submission" date="2016-06" db="EMBL/GenBank/DDBJ databases">
        <title>First report of white clover mosaic virus infection trifolium repens in Korea.</title>
        <authorList>
            <person name="Park C.Y."/>
            <person name="Lim S.M."/>
            <person name="Oh J.H."/>
            <person name="Lee H.K."/>
            <person name="Park S.M."/>
            <person name="Lee S.H."/>
        </authorList>
    </citation>
    <scope>NUCLEOTIDE SEQUENCE</scope>
    <source>
        <strain evidence="2">RC</strain>
    </source>
</reference>
<keyword evidence="1" id="KW-0472">Membrane</keyword>
<feature type="transmembrane region" description="Helical" evidence="1">
    <location>
        <begin position="79"/>
        <end position="98"/>
    </location>
</feature>
<dbReference type="EMBL" id="LC159488">
    <property type="protein sequence ID" value="BAV16895.1"/>
    <property type="molecule type" value="Genomic_RNA"/>
</dbReference>
<gene>
    <name evidence="2" type="primary">TGB2</name>
</gene>
<evidence type="ECO:0000313" key="2">
    <source>
        <dbReference type="EMBL" id="BAV16895.1"/>
    </source>
</evidence>
<keyword evidence="1" id="KW-0812">Transmembrane</keyword>
<evidence type="ECO:0000256" key="1">
    <source>
        <dbReference type="SAM" id="Phobius"/>
    </source>
</evidence>
<keyword evidence="1" id="KW-1133">Transmembrane helix</keyword>
<protein>
    <submittedName>
        <fullName evidence="2">Triple gene block protein 2</fullName>
    </submittedName>
</protein>
<organism evidence="2">
    <name type="scientific">White clover mosaic virus</name>
    <dbReference type="NCBI Taxonomy" id="12188"/>
    <lineage>
        <taxon>Viruses</taxon>
        <taxon>Riboviria</taxon>
        <taxon>Orthornavirae</taxon>
        <taxon>Kitrinoviricota</taxon>
        <taxon>Alsuviricetes</taxon>
        <taxon>Tymovirales</taxon>
        <taxon>Alphaflexiviridae</taxon>
        <taxon>Potexvirus</taxon>
        <taxon>Potexvirus trifolii</taxon>
    </lineage>
</organism>
<proteinExistence type="predicted"/>
<name>A0A193PKJ7_9VIRU</name>
<accession>A0A193PKJ7</accession>